<name>A0A836F8W9_9HYME</name>
<feature type="region of interest" description="Disordered" evidence="7">
    <location>
        <begin position="666"/>
        <end position="700"/>
    </location>
</feature>
<feature type="domain" description="CFAP91" evidence="8">
    <location>
        <begin position="105"/>
        <end position="257"/>
    </location>
</feature>
<keyword evidence="2" id="KW-0963">Cytoplasm</keyword>
<proteinExistence type="inferred from homology"/>
<feature type="compositionally biased region" description="Basic and acidic residues" evidence="7">
    <location>
        <begin position="679"/>
        <end position="689"/>
    </location>
</feature>
<dbReference type="PANTHER" id="PTHR22455:SF10">
    <property type="entry name" value="CILIA- AND FLAGELLA-ASSOCIATED PROTEIN 91"/>
    <property type="match status" value="1"/>
</dbReference>
<protein>
    <recommendedName>
        <fullName evidence="6">Cilia- and flagella-associated protein 91</fullName>
    </recommendedName>
</protein>
<feature type="compositionally biased region" description="Polar residues" evidence="7">
    <location>
        <begin position="690"/>
        <end position="700"/>
    </location>
</feature>
<evidence type="ECO:0000256" key="6">
    <source>
        <dbReference type="ARBA" id="ARBA00029555"/>
    </source>
</evidence>
<evidence type="ECO:0000256" key="2">
    <source>
        <dbReference type="ARBA" id="ARBA00022490"/>
    </source>
</evidence>
<dbReference type="InterPro" id="IPR032840">
    <property type="entry name" value="CFAP91_dom"/>
</dbReference>
<evidence type="ECO:0000256" key="3">
    <source>
        <dbReference type="ARBA" id="ARBA00023212"/>
    </source>
</evidence>
<keyword evidence="4" id="KW-0966">Cell projection</keyword>
<comment type="caution">
    <text evidence="9">The sequence shown here is derived from an EMBL/GenBank/DDBJ whole genome shotgun (WGS) entry which is preliminary data.</text>
</comment>
<accession>A0A836F8W9</accession>
<reference evidence="9" key="1">
    <citation type="submission" date="2020-03" db="EMBL/GenBank/DDBJ databases">
        <title>Relaxed selection underlies rapid genomic changes in the transitions from sociality to social parasitism in ants.</title>
        <authorList>
            <person name="Bi X."/>
        </authorList>
    </citation>
    <scope>NUCLEOTIDE SEQUENCE</scope>
    <source>
        <strain evidence="9">BGI-DK2014a</strain>
        <tissue evidence="9">Whole body</tissue>
    </source>
</reference>
<evidence type="ECO:0000256" key="5">
    <source>
        <dbReference type="ARBA" id="ARBA00029468"/>
    </source>
</evidence>
<gene>
    <name evidence="9" type="primary">Maats1</name>
    <name evidence="9" type="ORF">G6Z76_0005300</name>
</gene>
<evidence type="ECO:0000313" key="10">
    <source>
        <dbReference type="Proteomes" id="UP000669903"/>
    </source>
</evidence>
<feature type="non-terminal residue" evidence="9">
    <location>
        <position position="700"/>
    </location>
</feature>
<evidence type="ECO:0000313" key="9">
    <source>
        <dbReference type="EMBL" id="KAG5342563.1"/>
    </source>
</evidence>
<evidence type="ECO:0000256" key="4">
    <source>
        <dbReference type="ARBA" id="ARBA00023273"/>
    </source>
</evidence>
<evidence type="ECO:0000256" key="1">
    <source>
        <dbReference type="ARBA" id="ARBA00004430"/>
    </source>
</evidence>
<dbReference type="InterPro" id="IPR026720">
    <property type="entry name" value="CFAP91"/>
</dbReference>
<dbReference type="PANTHER" id="PTHR22455">
    <property type="entry name" value="CILIA- AND FLAGELLA-ASSOCIATED PROTEIN 91"/>
    <property type="match status" value="1"/>
</dbReference>
<comment type="similarity">
    <text evidence="5">Belongs to the CFAP91 family.</text>
</comment>
<keyword evidence="10" id="KW-1185">Reference proteome</keyword>
<comment type="subcellular location">
    <subcellularLocation>
        <location evidence="1">Cytoplasm</location>
        <location evidence="1">Cytoskeleton</location>
        <location evidence="1">Cilium axoneme</location>
    </subcellularLocation>
</comment>
<feature type="non-terminal residue" evidence="9">
    <location>
        <position position="1"/>
    </location>
</feature>
<dbReference type="AlphaFoldDB" id="A0A836F8W9"/>
<sequence>CEYSETLDNKKFQDYRDNFLVKYKLCNYSLNFGMVVQDKTIGSISGDMYKHFQKSMVPCVTSKVQTADISPHYLEHKTLYGILQNTQRRCYTAFSKSKPYKNAETQTDYRESEAQTEPWEPPCKIVPGHNPEVLTLAHLTWEHGLPAGIHEVHVINRMRIKRAWETILPPIDTPANIKMRNSIIMALEIDEWAFRESEIQFIMNLRLDLMRNLLQSRESKYEKKVQGRFSRLESKLTKYRDNQINAIRYNLKRDLRKLYKKHRNEHQSRKPDIIERYINPKSDLYTPQMRFDEHPQRRHEILSKQLSSEYHIEQEEEEDAILSWLPTIEEPKVIKHKPKPIDICIRETKWTEEKLKQLHSDLKAIRMKVKSIDEGPRLVRRNHEQLVLPTTPRRSGIWNNKQKQREESATFIQKLVKGRAIQCLMYKGRDRCRELIEELQSTQVFEHEDYDEKTHMINLRQLQEHQSMQENRLCEILDSLEGKTICGTLDFLSKELVRLEDERRAHAFALLAERERCMREAAEAGRRQAEHNRRREFDEMFKQIMKVNQDSVEAYLEDIVREEIDWISDKAAKEHILEICDKMDAVTKHAAENANKLADEELVADMIYNFVLPEVEKHNMRKKIRDQQQSYTRNAYISLYEKILELPPIEPLQVVNQEIPIQNKQDIEAEEIELPIPKTDTEDKKRADSEINSQSDLMGA</sequence>
<dbReference type="EMBL" id="JAANIC010003124">
    <property type="protein sequence ID" value="KAG5342563.1"/>
    <property type="molecule type" value="Genomic_DNA"/>
</dbReference>
<evidence type="ECO:0000259" key="8">
    <source>
        <dbReference type="Pfam" id="PF14738"/>
    </source>
</evidence>
<dbReference type="GO" id="GO:0005930">
    <property type="term" value="C:axoneme"/>
    <property type="evidence" value="ECO:0007669"/>
    <property type="project" value="UniProtKB-SubCell"/>
</dbReference>
<dbReference type="Proteomes" id="UP000669903">
    <property type="component" value="Unassembled WGS sequence"/>
</dbReference>
<evidence type="ECO:0000256" key="7">
    <source>
        <dbReference type="SAM" id="MobiDB-lite"/>
    </source>
</evidence>
<dbReference type="Pfam" id="PF14738">
    <property type="entry name" value="CFAP91"/>
    <property type="match status" value="1"/>
</dbReference>
<keyword evidence="3" id="KW-0206">Cytoskeleton</keyword>
<organism evidence="9 10">
    <name type="scientific">Acromyrmex charruanus</name>
    <dbReference type="NCBI Taxonomy" id="2715315"/>
    <lineage>
        <taxon>Eukaryota</taxon>
        <taxon>Metazoa</taxon>
        <taxon>Ecdysozoa</taxon>
        <taxon>Arthropoda</taxon>
        <taxon>Hexapoda</taxon>
        <taxon>Insecta</taxon>
        <taxon>Pterygota</taxon>
        <taxon>Neoptera</taxon>
        <taxon>Endopterygota</taxon>
        <taxon>Hymenoptera</taxon>
        <taxon>Apocrita</taxon>
        <taxon>Aculeata</taxon>
        <taxon>Formicoidea</taxon>
        <taxon>Formicidae</taxon>
        <taxon>Myrmicinae</taxon>
        <taxon>Acromyrmex</taxon>
    </lineage>
</organism>